<dbReference type="SUPFAM" id="SSF54001">
    <property type="entry name" value="Cysteine proteinases"/>
    <property type="match status" value="2"/>
</dbReference>
<evidence type="ECO:0000256" key="1">
    <source>
        <dbReference type="ARBA" id="ARBA00004141"/>
    </source>
</evidence>
<evidence type="ECO:0000256" key="5">
    <source>
        <dbReference type="SAM" id="Phobius"/>
    </source>
</evidence>
<evidence type="ECO:0000256" key="3">
    <source>
        <dbReference type="ARBA" id="ARBA00022989"/>
    </source>
</evidence>
<comment type="subcellular location">
    <subcellularLocation>
        <location evidence="1">Membrane</location>
        <topology evidence="1">Multi-pass membrane protein</topology>
    </subcellularLocation>
</comment>
<feature type="non-terminal residue" evidence="7">
    <location>
        <position position="1144"/>
    </location>
</feature>
<accession>A0A397DM04</accession>
<dbReference type="Proteomes" id="UP000266643">
    <property type="component" value="Unassembled WGS sequence"/>
</dbReference>
<sequence>MLLLSYGAHTMAQPPAHVVGITIAPNAEPLAVPASELNNSVVLLLSAGIRDVMTMKSLAVPPAIRTNEIVVDDTDLDLLRPPQSKVHAISGITAALSIVSGAFVAILGFKMRRLAALLCGFAVGGLSCYALATTVLFSDPSSIVLGAWLSFLVGGLLVGVICMLVEQVGNFVVGASGGASMTILIHISFNYLGSPSNPNAALYIFGAILSLTLGLVAVLMGKPLLIVATGLTGALEFVWGIGYFVGQYPCVIALPRTQYLTGGAWHYDNPSAWWVYLSASLAVAIVGIGLQFAVTAVDAPPKKPQDLHHATRKSGHRDLPFKFAVSHVTPRKDQSMRGTCWDFATIGVLEQSYRAEAIRKGYLTVNQYVSFSEQMWKNSTEGGEVAVLYYLQYGLKESVFPDAICPYLNDNNGSDSICPGLSDTRHADNPISFTIRSMETWYEDLTIKQQLFAQNKAMALSTPVTYVTHYYPCLSRFSHDSDPHCSVDQCTLCPPEMAATTCCIPLKGGRNRNMEGEFFHHRGMTIEGGHAMLLVGYNDAFLTRDGYTGGLIVKNSWLDGPTQGSHSLAYWMQEVSDWEERVVCPNSYNPFNWYQCGNNAASPVVTPHNDTTSSSSLFNRTKAFDEGVGACLSEESRIYAHVNMQPLRLECVDRTACSLEPNTTYFVRNTTDWGDRMTVMCVWEHNLHMPSREFCLKPMLEVDIARTLRPVAHEVRANDPDRCGFYFMPYASIRQYIAQFQGFYVNSFDIEWAPQSFAANRHKFPHLNYTLLERSTRHQNRSSFDGPFPHARVVAPEEFHPHAHYHPGELGGSLTFGGPIVEVDAMTVPYHTRGGGIIAALLPIKFAVDHVTPYKDQARRGTCWDFSTIGALEQSYRKHGVAKGWLDSNEYVSFSEQAYGIEVMELCTGPVWRNSTEGGEVPLLYYLHKGLKESVFPTRVCPYTSSPGHDWDCRELDDAFVRKSNPLSFTVNDMGTFYDQASIKHKLVQSGLAMPVSTTLVSVQHMYPCVGKFLSNDPRCDAATCQLCPPELPMATCCVPADSTHGQNMDGEFLAHSGMQVEGGHGMVHPFNWYVPTQDDGLVDIAACLSDDSVQYAALNRQPLHLTCVDDAYCVPGRVYFAKNRTSYGDRMHVMCFWEYDPTD</sequence>
<dbReference type="PANTHER" id="PTHR35899">
    <property type="entry name" value="PAPAIN FAMILY CYSTEINE PROTEASE DOMAIN CONTAINING PROTEIN"/>
    <property type="match status" value="1"/>
</dbReference>
<keyword evidence="2 5" id="KW-0812">Transmembrane</keyword>
<keyword evidence="4 5" id="KW-0472">Membrane</keyword>
<feature type="transmembrane region" description="Helical" evidence="5">
    <location>
        <begin position="86"/>
        <end position="107"/>
    </location>
</feature>
<evidence type="ECO:0000259" key="6">
    <source>
        <dbReference type="Pfam" id="PF13886"/>
    </source>
</evidence>
<dbReference type="AlphaFoldDB" id="A0A397DM04"/>
<evidence type="ECO:0000256" key="2">
    <source>
        <dbReference type="ARBA" id="ARBA00022692"/>
    </source>
</evidence>
<dbReference type="InterPro" id="IPR025660">
    <property type="entry name" value="Pept_his_AS"/>
</dbReference>
<reference evidence="7 8" key="1">
    <citation type="submission" date="2018-08" db="EMBL/GenBank/DDBJ databases">
        <title>Aphanomyces genome sequencing and annotation.</title>
        <authorList>
            <person name="Minardi D."/>
            <person name="Oidtmann B."/>
            <person name="Van Der Giezen M."/>
            <person name="Studholme D.J."/>
        </authorList>
    </citation>
    <scope>NUCLEOTIDE SEQUENCE [LARGE SCALE GENOMIC DNA]</scope>
    <source>
        <strain evidence="7 8">D2</strain>
    </source>
</reference>
<protein>
    <recommendedName>
        <fullName evidence="6">TM7S3/TM198-like domain-containing protein</fullName>
    </recommendedName>
</protein>
<dbReference type="GO" id="GO:0016020">
    <property type="term" value="C:membrane"/>
    <property type="evidence" value="ECO:0007669"/>
    <property type="project" value="UniProtKB-SubCell"/>
</dbReference>
<dbReference type="InterPro" id="IPR025256">
    <property type="entry name" value="TM7S3/TM198-like_dom"/>
</dbReference>
<evidence type="ECO:0000313" key="8">
    <source>
        <dbReference type="Proteomes" id="UP000266643"/>
    </source>
</evidence>
<dbReference type="InterPro" id="IPR038765">
    <property type="entry name" value="Papain-like_cys_pep_sf"/>
</dbReference>
<dbReference type="Gene3D" id="3.90.70.10">
    <property type="entry name" value="Cysteine proteinases"/>
    <property type="match status" value="2"/>
</dbReference>
<dbReference type="VEuPathDB" id="FungiDB:H257_04149"/>
<proteinExistence type="predicted"/>
<gene>
    <name evidence="7" type="ORF">DYB30_001067</name>
</gene>
<dbReference type="VEuPathDB" id="FungiDB:H257_04319"/>
<dbReference type="EMBL" id="QUTD01005123">
    <property type="protein sequence ID" value="RHY63954.1"/>
    <property type="molecule type" value="Genomic_DNA"/>
</dbReference>
<organism evidence="7 8">
    <name type="scientific">Aphanomyces astaci</name>
    <name type="common">Crayfish plague agent</name>
    <dbReference type="NCBI Taxonomy" id="112090"/>
    <lineage>
        <taxon>Eukaryota</taxon>
        <taxon>Sar</taxon>
        <taxon>Stramenopiles</taxon>
        <taxon>Oomycota</taxon>
        <taxon>Saprolegniomycetes</taxon>
        <taxon>Saprolegniales</taxon>
        <taxon>Verrucalvaceae</taxon>
        <taxon>Aphanomyces</taxon>
    </lineage>
</organism>
<feature type="domain" description="TM7S3/TM198-like" evidence="6">
    <location>
        <begin position="95"/>
        <end position="292"/>
    </location>
</feature>
<dbReference type="CDD" id="cd02619">
    <property type="entry name" value="Peptidase_C1"/>
    <property type="match status" value="1"/>
</dbReference>
<comment type="caution">
    <text evidence="7">The sequence shown here is derived from an EMBL/GenBank/DDBJ whole genome shotgun (WGS) entry which is preliminary data.</text>
</comment>
<evidence type="ECO:0000256" key="4">
    <source>
        <dbReference type="ARBA" id="ARBA00023136"/>
    </source>
</evidence>
<name>A0A397DM04_APHAT</name>
<dbReference type="PANTHER" id="PTHR35899:SF1">
    <property type="entry name" value="PEPTIDASE C1A PAPAIN C-TERMINAL DOMAIN-CONTAINING PROTEIN"/>
    <property type="match status" value="1"/>
</dbReference>
<feature type="transmembrane region" description="Helical" evidence="5">
    <location>
        <begin position="201"/>
        <end position="219"/>
    </location>
</feature>
<feature type="transmembrane region" description="Helical" evidence="5">
    <location>
        <begin position="171"/>
        <end position="189"/>
    </location>
</feature>
<keyword evidence="3 5" id="KW-1133">Transmembrane helix</keyword>
<feature type="transmembrane region" description="Helical" evidence="5">
    <location>
        <begin position="114"/>
        <end position="137"/>
    </location>
</feature>
<feature type="transmembrane region" description="Helical" evidence="5">
    <location>
        <begin position="143"/>
        <end position="164"/>
    </location>
</feature>
<dbReference type="Pfam" id="PF13886">
    <property type="entry name" value="TM7S3_TM198"/>
    <property type="match status" value="1"/>
</dbReference>
<feature type="transmembrane region" description="Helical" evidence="5">
    <location>
        <begin position="224"/>
        <end position="245"/>
    </location>
</feature>
<evidence type="ECO:0000313" key="7">
    <source>
        <dbReference type="EMBL" id="RHY63954.1"/>
    </source>
</evidence>
<dbReference type="PROSITE" id="PS00639">
    <property type="entry name" value="THIOL_PROTEASE_HIS"/>
    <property type="match status" value="1"/>
</dbReference>